<dbReference type="EMBL" id="OX459952">
    <property type="protein sequence ID" value="CAI9157917.1"/>
    <property type="molecule type" value="Genomic_DNA"/>
</dbReference>
<accession>A0ABN8YBJ3</accession>
<dbReference type="Proteomes" id="UP001176941">
    <property type="component" value="Chromosome 16"/>
</dbReference>
<evidence type="ECO:0000256" key="1">
    <source>
        <dbReference type="SAM" id="MobiDB-lite"/>
    </source>
</evidence>
<feature type="compositionally biased region" description="Polar residues" evidence="1">
    <location>
        <begin position="113"/>
        <end position="125"/>
    </location>
</feature>
<feature type="region of interest" description="Disordered" evidence="1">
    <location>
        <begin position="79"/>
        <end position="126"/>
    </location>
</feature>
<evidence type="ECO:0000313" key="3">
    <source>
        <dbReference type="Proteomes" id="UP001176941"/>
    </source>
</evidence>
<name>A0ABN8YBJ3_RANTA</name>
<proteinExistence type="predicted"/>
<feature type="region of interest" description="Disordered" evidence="1">
    <location>
        <begin position="1"/>
        <end position="24"/>
    </location>
</feature>
<organism evidence="2 3">
    <name type="scientific">Rangifer tarandus platyrhynchus</name>
    <name type="common">Svalbard reindeer</name>
    <dbReference type="NCBI Taxonomy" id="3082113"/>
    <lineage>
        <taxon>Eukaryota</taxon>
        <taxon>Metazoa</taxon>
        <taxon>Chordata</taxon>
        <taxon>Craniata</taxon>
        <taxon>Vertebrata</taxon>
        <taxon>Euteleostomi</taxon>
        <taxon>Mammalia</taxon>
        <taxon>Eutheria</taxon>
        <taxon>Laurasiatheria</taxon>
        <taxon>Artiodactyla</taxon>
        <taxon>Ruminantia</taxon>
        <taxon>Pecora</taxon>
        <taxon>Cervidae</taxon>
        <taxon>Odocoileinae</taxon>
        <taxon>Rangifer</taxon>
    </lineage>
</organism>
<reference evidence="2" key="1">
    <citation type="submission" date="2023-04" db="EMBL/GenBank/DDBJ databases">
        <authorList>
            <consortium name="ELIXIR-Norway"/>
        </authorList>
    </citation>
    <scope>NUCLEOTIDE SEQUENCE [LARGE SCALE GENOMIC DNA]</scope>
</reference>
<evidence type="ECO:0000313" key="2">
    <source>
        <dbReference type="EMBL" id="CAI9157917.1"/>
    </source>
</evidence>
<keyword evidence="3" id="KW-1185">Reference proteome</keyword>
<feature type="non-terminal residue" evidence="2">
    <location>
        <position position="1"/>
    </location>
</feature>
<sequence length="162" mass="16906">MSWPKGPEPAEEGTYWGAGTADGQRSRSFLLGSGKVCFTGAQQVGVDSARAGWSPRAGGEGRKVGARLVGAPLPGSALAAPTASGVGWERGPNPGFGRGSPDAQEQPKEFLTLGQNSTNAPSRNISEFDCGVLPQTSWGLEFTSIIEKEKESFLPKPEGESK</sequence>
<protein>
    <submittedName>
        <fullName evidence="2">Uncharacterized protein</fullName>
    </submittedName>
</protein>
<gene>
    <name evidence="2" type="ORF">MRATA1EN1_LOCUS6879</name>
</gene>